<dbReference type="Proteomes" id="UP000194360">
    <property type="component" value="Unassembled WGS sequence"/>
</dbReference>
<name>A0A1Y2N3M6_PSEAH</name>
<dbReference type="EMBL" id="MIGB01000006">
    <property type="protein sequence ID" value="OSY42050.1"/>
    <property type="molecule type" value="Genomic_DNA"/>
</dbReference>
<comment type="caution">
    <text evidence="2">The sequence shown here is derived from an EMBL/GenBank/DDBJ whole genome shotgun (WGS) entry which is preliminary data.</text>
</comment>
<dbReference type="Pfam" id="PF04149">
    <property type="entry name" value="DUF397"/>
    <property type="match status" value="1"/>
</dbReference>
<reference evidence="2 3" key="1">
    <citation type="submission" date="2016-09" db="EMBL/GenBank/DDBJ databases">
        <title>Pseudonocardia autotrophica DSM535, a candidate organism with high potential of specific P450 cytochromes.</title>
        <authorList>
            <person name="Grumaz C."/>
            <person name="Vainshtein Y."/>
            <person name="Kirstahler P."/>
            <person name="Sohn K."/>
        </authorList>
    </citation>
    <scope>NUCLEOTIDE SEQUENCE [LARGE SCALE GENOMIC DNA]</scope>
    <source>
        <strain evidence="2 3">DSM 535</strain>
    </source>
</reference>
<evidence type="ECO:0000313" key="2">
    <source>
        <dbReference type="EMBL" id="OSY42050.1"/>
    </source>
</evidence>
<protein>
    <recommendedName>
        <fullName evidence="1">DUF397 domain-containing protein</fullName>
    </recommendedName>
</protein>
<evidence type="ECO:0000259" key="1">
    <source>
        <dbReference type="Pfam" id="PF04149"/>
    </source>
</evidence>
<accession>A0A1Y2N3M6</accession>
<proteinExistence type="predicted"/>
<gene>
    <name evidence="2" type="ORF">BG845_01546</name>
</gene>
<evidence type="ECO:0000313" key="3">
    <source>
        <dbReference type="Proteomes" id="UP000194360"/>
    </source>
</evidence>
<dbReference type="InterPro" id="IPR007278">
    <property type="entry name" value="DUF397"/>
</dbReference>
<sequence>MSENRFVTSSFCYGGECVAVAAPADGVVVRSTVSGAEVSFTDDEWAAFVAGVRNGEFDVQRLRG</sequence>
<dbReference type="RefSeq" id="WP_085911851.1">
    <property type="nucleotide sequence ID" value="NZ_AP018920.1"/>
</dbReference>
<dbReference type="AlphaFoldDB" id="A0A1Y2N3M6"/>
<organism evidence="2 3">
    <name type="scientific">Pseudonocardia autotrophica</name>
    <name type="common">Amycolata autotrophica</name>
    <name type="synonym">Nocardia autotrophica</name>
    <dbReference type="NCBI Taxonomy" id="2074"/>
    <lineage>
        <taxon>Bacteria</taxon>
        <taxon>Bacillati</taxon>
        <taxon>Actinomycetota</taxon>
        <taxon>Actinomycetes</taxon>
        <taxon>Pseudonocardiales</taxon>
        <taxon>Pseudonocardiaceae</taxon>
        <taxon>Pseudonocardia</taxon>
    </lineage>
</organism>
<dbReference type="OrthoDB" id="4330022at2"/>
<feature type="domain" description="DUF397" evidence="1">
    <location>
        <begin position="6"/>
        <end position="53"/>
    </location>
</feature>
<keyword evidence="3" id="KW-1185">Reference proteome</keyword>